<comment type="caution">
    <text evidence="2">The sequence shown here is derived from an EMBL/GenBank/DDBJ whole genome shotgun (WGS) entry which is preliminary data.</text>
</comment>
<protein>
    <recommendedName>
        <fullName evidence="4">DUF1735 domain-containing protein</fullName>
    </recommendedName>
</protein>
<reference evidence="2 3" key="1">
    <citation type="submission" date="2018-03" db="EMBL/GenBank/DDBJ databases">
        <title>Mesoflavibacter sp. HG37 and Mesoflavibacter sp. HG96 sp.nov., two marine bacteria isolated from seawater of Western Pacific Ocean.</title>
        <authorList>
            <person name="Cheng H."/>
            <person name="Wu Y.-H."/>
            <person name="Guo L.-L."/>
            <person name="Xu X.-W."/>
        </authorList>
    </citation>
    <scope>NUCLEOTIDE SEQUENCE [LARGE SCALE GENOMIC DNA]</scope>
    <source>
        <strain evidence="2 3">KCTC 32269</strain>
    </source>
</reference>
<dbReference type="AlphaFoldDB" id="A0A2T1NFX5"/>
<feature type="chain" id="PRO_5015692670" description="DUF1735 domain-containing protein" evidence="1">
    <location>
        <begin position="25"/>
        <end position="337"/>
    </location>
</feature>
<accession>A0A2T1NFX5</accession>
<dbReference type="PROSITE" id="PS51257">
    <property type="entry name" value="PROKAR_LIPOPROTEIN"/>
    <property type="match status" value="1"/>
</dbReference>
<name>A0A2T1NFX5_9FLAO</name>
<keyword evidence="1" id="KW-0732">Signal</keyword>
<proteinExistence type="predicted"/>
<keyword evidence="3" id="KW-1185">Reference proteome</keyword>
<organism evidence="2 3">
    <name type="scientific">Aurantibacter aestuarii</name>
    <dbReference type="NCBI Taxonomy" id="1266046"/>
    <lineage>
        <taxon>Bacteria</taxon>
        <taxon>Pseudomonadati</taxon>
        <taxon>Bacteroidota</taxon>
        <taxon>Flavobacteriia</taxon>
        <taxon>Flavobacteriales</taxon>
        <taxon>Flavobacteriaceae</taxon>
        <taxon>Aurantibacter</taxon>
    </lineage>
</organism>
<gene>
    <name evidence="2" type="ORF">C7H52_00870</name>
</gene>
<evidence type="ECO:0000256" key="1">
    <source>
        <dbReference type="SAM" id="SignalP"/>
    </source>
</evidence>
<feature type="signal peptide" evidence="1">
    <location>
        <begin position="1"/>
        <end position="24"/>
    </location>
</feature>
<evidence type="ECO:0000313" key="2">
    <source>
        <dbReference type="EMBL" id="PSG91697.1"/>
    </source>
</evidence>
<evidence type="ECO:0000313" key="3">
    <source>
        <dbReference type="Proteomes" id="UP000238426"/>
    </source>
</evidence>
<sequence>MRKLTNMKTIFAALLVSAAFTSCIDDDQEYTFSDKPEVTIVGQTLNTIEEGQTTTVNLRLAYGLREDVNYKLELISGGTNDDYFVSDADGNDVGATTAEDGLGLEGYEITIPATQTEVAFNITATKDLFDEDTETLVFKLRSTGSGLGSIGVNDTFEVEVTNFTSDNFGLILDWESDITYEVLRQNVLGTTADDETLEVEGHGCDLADFDVYLTSFDAYAFTGNCPEFLIETVDPNSLATSVLADGTYTVEVDFWDFFPSLSATNNDVLVTDFTFPMTLTLAKVGQFNAVLDLSSEYSAFDGSSNNGGNGVRSVATIEVVNGKYTVYNASGELVAAE</sequence>
<dbReference type="Proteomes" id="UP000238426">
    <property type="component" value="Unassembled WGS sequence"/>
</dbReference>
<dbReference type="EMBL" id="PXOQ01000006">
    <property type="protein sequence ID" value="PSG91697.1"/>
    <property type="molecule type" value="Genomic_DNA"/>
</dbReference>
<evidence type="ECO:0008006" key="4">
    <source>
        <dbReference type="Google" id="ProtNLM"/>
    </source>
</evidence>